<accession>X1U8B2</accession>
<dbReference type="EMBL" id="BARW01022724">
    <property type="protein sequence ID" value="GAI88534.1"/>
    <property type="molecule type" value="Genomic_DNA"/>
</dbReference>
<proteinExistence type="predicted"/>
<name>X1U8B2_9ZZZZ</name>
<gene>
    <name evidence="2" type="ORF">S12H4_37838</name>
</gene>
<organism evidence="2">
    <name type="scientific">marine sediment metagenome</name>
    <dbReference type="NCBI Taxonomy" id="412755"/>
    <lineage>
        <taxon>unclassified sequences</taxon>
        <taxon>metagenomes</taxon>
        <taxon>ecological metagenomes</taxon>
    </lineage>
</organism>
<dbReference type="AlphaFoldDB" id="X1U8B2"/>
<feature type="non-terminal residue" evidence="2">
    <location>
        <position position="1"/>
    </location>
</feature>
<feature type="transmembrane region" description="Helical" evidence="1">
    <location>
        <begin position="24"/>
        <end position="44"/>
    </location>
</feature>
<comment type="caution">
    <text evidence="2">The sequence shown here is derived from an EMBL/GenBank/DDBJ whole genome shotgun (WGS) entry which is preliminary data.</text>
</comment>
<keyword evidence="1" id="KW-0812">Transmembrane</keyword>
<feature type="transmembrane region" description="Helical" evidence="1">
    <location>
        <begin position="50"/>
        <end position="69"/>
    </location>
</feature>
<keyword evidence="1" id="KW-1133">Transmembrane helix</keyword>
<evidence type="ECO:0000256" key="1">
    <source>
        <dbReference type="SAM" id="Phobius"/>
    </source>
</evidence>
<evidence type="ECO:0000313" key="2">
    <source>
        <dbReference type="EMBL" id="GAI88534.1"/>
    </source>
</evidence>
<reference evidence="2" key="1">
    <citation type="journal article" date="2014" name="Front. Microbiol.">
        <title>High frequency of phylogenetically diverse reductive dehalogenase-homologous genes in deep subseafloor sedimentary metagenomes.</title>
        <authorList>
            <person name="Kawai M."/>
            <person name="Futagami T."/>
            <person name="Toyoda A."/>
            <person name="Takaki Y."/>
            <person name="Nishi S."/>
            <person name="Hori S."/>
            <person name="Arai W."/>
            <person name="Tsubouchi T."/>
            <person name="Morono Y."/>
            <person name="Uchiyama I."/>
            <person name="Ito T."/>
            <person name="Fujiyama A."/>
            <person name="Inagaki F."/>
            <person name="Takami H."/>
        </authorList>
    </citation>
    <scope>NUCLEOTIDE SEQUENCE</scope>
    <source>
        <strain evidence="2">Expedition CK06-06</strain>
    </source>
</reference>
<keyword evidence="1" id="KW-0472">Membrane</keyword>
<protein>
    <submittedName>
        <fullName evidence="2">Uncharacterized protein</fullName>
    </submittedName>
</protein>
<sequence length="79" mass="8328">KVTLNNTQLVYDSMDKSWWKSRTAWGGVLTGGGVILSSAGSYLLEKTDAWTALMGVISGIGIILVAVGLRSAVANSKKN</sequence>